<evidence type="ECO:0000256" key="1">
    <source>
        <dbReference type="SAM" id="MobiDB-lite"/>
    </source>
</evidence>
<feature type="region of interest" description="Disordered" evidence="1">
    <location>
        <begin position="97"/>
        <end position="167"/>
    </location>
</feature>
<keyword evidence="3" id="KW-1185">Reference proteome</keyword>
<dbReference type="Proteomes" id="UP000224006">
    <property type="component" value="Chromosome VI"/>
</dbReference>
<accession>A0A2A9ME93</accession>
<feature type="compositionally biased region" description="Low complexity" evidence="1">
    <location>
        <begin position="415"/>
        <end position="426"/>
    </location>
</feature>
<proteinExistence type="predicted"/>
<sequence length="482" mass="53090">MRTASKAGNGIAVRHLLSLVPEFLAQRAKATASMPPPCLWFSTAFLSPRGPLWGSLYRRNEALKTVLVVGVLALASSALDWLPSRLHSAAYIVTADAASHRQPSGARAPVPFDEKDNYDASGSFSHTARDEMPRVSPQPRRDQKAATPEGRRQRRGPITGRRSGEFFTGVASSRVSDSWIDSRHKRRNARPTLDEETSASESGIKSELVADAASYPLSPRFPAASLRSAPGDRLGRKPQAGATREISTEALSAEDDTPSGDEGAAITPSQGWRLHQRYLRFHRTALNTEARWKIALLICAIALQVVDAYIYRYRDYYDEMIMRQAGGRQGLGTFLHRLFHHPVVFYFFLGRNIMFVYDLLRWLIGYRSGEYAPPVPLNTRQPRRHAADGHKEMERGSHLEGTGNPLQRGDAPPDGSSCCESESSGGQRETPTRTVDAEEDAVSSSRRTGKSKVDGLREVASQAKGEENATAGINKLDVPQQL</sequence>
<feature type="compositionally biased region" description="Basic and acidic residues" evidence="1">
    <location>
        <begin position="127"/>
        <end position="144"/>
    </location>
</feature>
<evidence type="ECO:0000313" key="3">
    <source>
        <dbReference type="Proteomes" id="UP000224006"/>
    </source>
</evidence>
<dbReference type="KEGG" id="bbes:BESB_066240"/>
<gene>
    <name evidence="2" type="ORF">BESB_066240</name>
</gene>
<dbReference type="EMBL" id="NWUJ01000006">
    <property type="protein sequence ID" value="PFH34591.1"/>
    <property type="molecule type" value="Genomic_DNA"/>
</dbReference>
<dbReference type="GeneID" id="40311550"/>
<evidence type="ECO:0000313" key="2">
    <source>
        <dbReference type="EMBL" id="PFH34591.1"/>
    </source>
</evidence>
<protein>
    <submittedName>
        <fullName evidence="2">Uncharacterized protein</fullName>
    </submittedName>
</protein>
<reference evidence="2 3" key="1">
    <citation type="submission" date="2017-09" db="EMBL/GenBank/DDBJ databases">
        <title>Genome sequencing of Besnoitia besnoiti strain Bb-Ger1.</title>
        <authorList>
            <person name="Schares G."/>
            <person name="Venepally P."/>
            <person name="Lorenzi H.A."/>
        </authorList>
    </citation>
    <scope>NUCLEOTIDE SEQUENCE [LARGE SCALE GENOMIC DNA]</scope>
    <source>
        <strain evidence="2 3">Bb-Ger1</strain>
    </source>
</reference>
<name>A0A2A9ME93_BESBE</name>
<organism evidence="2 3">
    <name type="scientific">Besnoitia besnoiti</name>
    <name type="common">Apicomplexan protozoan</name>
    <dbReference type="NCBI Taxonomy" id="94643"/>
    <lineage>
        <taxon>Eukaryota</taxon>
        <taxon>Sar</taxon>
        <taxon>Alveolata</taxon>
        <taxon>Apicomplexa</taxon>
        <taxon>Conoidasida</taxon>
        <taxon>Coccidia</taxon>
        <taxon>Eucoccidiorida</taxon>
        <taxon>Eimeriorina</taxon>
        <taxon>Sarcocystidae</taxon>
        <taxon>Besnoitia</taxon>
    </lineage>
</organism>
<dbReference type="RefSeq" id="XP_029218600.1">
    <property type="nucleotide sequence ID" value="XM_029365017.1"/>
</dbReference>
<dbReference type="VEuPathDB" id="ToxoDB:BESB_066240"/>
<dbReference type="AlphaFoldDB" id="A0A2A9ME93"/>
<feature type="region of interest" description="Disordered" evidence="1">
    <location>
        <begin position="374"/>
        <end position="482"/>
    </location>
</feature>
<dbReference type="OrthoDB" id="331703at2759"/>
<feature type="compositionally biased region" description="Basic and acidic residues" evidence="1">
    <location>
        <begin position="385"/>
        <end position="398"/>
    </location>
</feature>
<feature type="region of interest" description="Disordered" evidence="1">
    <location>
        <begin position="221"/>
        <end position="267"/>
    </location>
</feature>
<comment type="caution">
    <text evidence="2">The sequence shown here is derived from an EMBL/GenBank/DDBJ whole genome shotgun (WGS) entry which is preliminary data.</text>
</comment>